<dbReference type="Proteomes" id="UP000595917">
    <property type="component" value="Chromosome"/>
</dbReference>
<gene>
    <name evidence="2" type="ORF">JFL75_01985</name>
</gene>
<dbReference type="RefSeq" id="WP_215627014.1">
    <property type="nucleotide sequence ID" value="NZ_CP067089.2"/>
</dbReference>
<dbReference type="EMBL" id="CP067089">
    <property type="protein sequence ID" value="QQO09711.1"/>
    <property type="molecule type" value="Genomic_DNA"/>
</dbReference>
<keyword evidence="1" id="KW-0472">Membrane</keyword>
<name>A0A7T8BAT1_9SPIR</name>
<feature type="transmembrane region" description="Helical" evidence="1">
    <location>
        <begin position="34"/>
        <end position="54"/>
    </location>
</feature>
<proteinExistence type="predicted"/>
<sequence length="100" mass="11164">MDIGEIIFISSRLLLGALASFFAIMLWSKTRDIAWMLIVIGTIAAYVETVYSILENFGIVGDNVVSIGRIPLVSIILPNLPTIFFIAAFMVMVARKTRRR</sequence>
<reference evidence="2" key="1">
    <citation type="submission" date="2021-01" db="EMBL/GenBank/DDBJ databases">
        <title>Description of Breznakiella homolactica.</title>
        <authorList>
            <person name="Song Y."/>
            <person name="Brune A."/>
        </authorList>
    </citation>
    <scope>NUCLEOTIDE SEQUENCE</scope>
    <source>
        <strain evidence="2">RmG30</strain>
    </source>
</reference>
<dbReference type="KEGG" id="bhc:JFL75_01985"/>
<dbReference type="AlphaFoldDB" id="A0A7T8BAT1"/>
<evidence type="ECO:0000313" key="3">
    <source>
        <dbReference type="Proteomes" id="UP000595917"/>
    </source>
</evidence>
<keyword evidence="1" id="KW-1133">Transmembrane helix</keyword>
<accession>A0A7T8BAT1</accession>
<feature type="transmembrane region" description="Helical" evidence="1">
    <location>
        <begin position="74"/>
        <end position="94"/>
    </location>
</feature>
<evidence type="ECO:0000256" key="1">
    <source>
        <dbReference type="SAM" id="Phobius"/>
    </source>
</evidence>
<protein>
    <submittedName>
        <fullName evidence="2">Uncharacterized protein</fullName>
    </submittedName>
</protein>
<keyword evidence="1" id="KW-0812">Transmembrane</keyword>
<organism evidence="2 3">
    <name type="scientific">Breznakiella homolactica</name>
    <dbReference type="NCBI Taxonomy" id="2798577"/>
    <lineage>
        <taxon>Bacteria</taxon>
        <taxon>Pseudomonadati</taxon>
        <taxon>Spirochaetota</taxon>
        <taxon>Spirochaetia</taxon>
        <taxon>Spirochaetales</taxon>
        <taxon>Breznakiellaceae</taxon>
        <taxon>Breznakiella</taxon>
    </lineage>
</organism>
<evidence type="ECO:0000313" key="2">
    <source>
        <dbReference type="EMBL" id="QQO09711.1"/>
    </source>
</evidence>
<feature type="transmembrane region" description="Helical" evidence="1">
    <location>
        <begin position="6"/>
        <end position="27"/>
    </location>
</feature>
<keyword evidence="3" id="KW-1185">Reference proteome</keyword>